<reference evidence="2 3" key="1">
    <citation type="submission" date="2016-03" db="EMBL/GenBank/DDBJ databases">
        <title>Comparative genomics of the ectomycorrhizal sister species Rhizopogon vinicolor and Rhizopogon vesiculosus (Basidiomycota: Boletales) reveals a divergence of the mating type B locus.</title>
        <authorList>
            <person name="Mujic A.B."/>
            <person name="Kuo A."/>
            <person name="Tritt A."/>
            <person name="Lipzen A."/>
            <person name="Chen C."/>
            <person name="Johnson J."/>
            <person name="Sharma A."/>
            <person name="Barry K."/>
            <person name="Grigoriev I.V."/>
            <person name="Spatafora J.W."/>
        </authorList>
    </citation>
    <scope>NUCLEOTIDE SEQUENCE [LARGE SCALE GENOMIC DNA]</scope>
    <source>
        <strain evidence="2 3">AM-OR11-056</strain>
    </source>
</reference>
<proteinExistence type="predicted"/>
<feature type="compositionally biased region" description="Polar residues" evidence="1">
    <location>
        <begin position="1"/>
        <end position="12"/>
    </location>
</feature>
<sequence length="48" mass="5407">MSQDGNFQSSRRNIFKHPDGDALHPTRSVQALKRPIAVMMEMTSFSSV</sequence>
<protein>
    <submittedName>
        <fullName evidence="2">Uncharacterized protein</fullName>
    </submittedName>
</protein>
<gene>
    <name evidence="2" type="ORF">AZE42_11353</name>
</gene>
<dbReference type="EMBL" id="LVVM01001872">
    <property type="protein sequence ID" value="OJA17687.1"/>
    <property type="molecule type" value="Genomic_DNA"/>
</dbReference>
<evidence type="ECO:0000313" key="3">
    <source>
        <dbReference type="Proteomes" id="UP000183567"/>
    </source>
</evidence>
<evidence type="ECO:0000313" key="2">
    <source>
        <dbReference type="EMBL" id="OJA17687.1"/>
    </source>
</evidence>
<keyword evidence="3" id="KW-1185">Reference proteome</keyword>
<comment type="caution">
    <text evidence="2">The sequence shown here is derived from an EMBL/GenBank/DDBJ whole genome shotgun (WGS) entry which is preliminary data.</text>
</comment>
<organism evidence="2 3">
    <name type="scientific">Rhizopogon vesiculosus</name>
    <dbReference type="NCBI Taxonomy" id="180088"/>
    <lineage>
        <taxon>Eukaryota</taxon>
        <taxon>Fungi</taxon>
        <taxon>Dikarya</taxon>
        <taxon>Basidiomycota</taxon>
        <taxon>Agaricomycotina</taxon>
        <taxon>Agaricomycetes</taxon>
        <taxon>Agaricomycetidae</taxon>
        <taxon>Boletales</taxon>
        <taxon>Suillineae</taxon>
        <taxon>Rhizopogonaceae</taxon>
        <taxon>Rhizopogon</taxon>
    </lineage>
</organism>
<dbReference type="Proteomes" id="UP000183567">
    <property type="component" value="Unassembled WGS sequence"/>
</dbReference>
<dbReference type="AlphaFoldDB" id="A0A1J8QAJ6"/>
<name>A0A1J8QAJ6_9AGAM</name>
<accession>A0A1J8QAJ6</accession>
<dbReference type="OrthoDB" id="2639636at2759"/>
<feature type="region of interest" description="Disordered" evidence="1">
    <location>
        <begin position="1"/>
        <end position="27"/>
    </location>
</feature>
<evidence type="ECO:0000256" key="1">
    <source>
        <dbReference type="SAM" id="MobiDB-lite"/>
    </source>
</evidence>